<reference evidence="2 3" key="1">
    <citation type="submission" date="2017-03" db="EMBL/GenBank/DDBJ databases">
        <title>Genome sequence of Clostridium chromiireducens DSM 23318.</title>
        <authorList>
            <person name="Poehlein A."/>
            <person name="Daniel R."/>
        </authorList>
    </citation>
    <scope>NUCLEOTIDE SEQUENCE [LARGE SCALE GENOMIC DNA]</scope>
    <source>
        <strain evidence="2 3">DSM 23318</strain>
    </source>
</reference>
<evidence type="ECO:0000313" key="3">
    <source>
        <dbReference type="Proteomes" id="UP000191056"/>
    </source>
</evidence>
<keyword evidence="1" id="KW-0472">Membrane</keyword>
<keyword evidence="1" id="KW-1133">Transmembrane helix</keyword>
<feature type="transmembrane region" description="Helical" evidence="1">
    <location>
        <begin position="40"/>
        <end position="61"/>
    </location>
</feature>
<keyword evidence="3" id="KW-1185">Reference proteome</keyword>
<keyword evidence="1" id="KW-0812">Transmembrane</keyword>
<feature type="transmembrane region" description="Helical" evidence="1">
    <location>
        <begin position="73"/>
        <end position="94"/>
    </location>
</feature>
<proteinExistence type="predicted"/>
<sequence>MKNFKHYLFVSFILFFLSFVMFLIHYLMFGQLENTEYYSLMNLCFIPINILAVTLVFEKLVERRARLERLSKLNMLVGLFFSDIGFTLLEIIAAGDEKIKLLDLDFTDLKTSNLKFKNHSHEINFEKIDYSRLEKLVVESRDILTNLISNENVLEHETFADLLMPLMHLRDEIIFLQHKELTRDDILHIKNDICRVYKALTLQWTCYLSHLKEFYPYQYSGAIKFNPFSLNK</sequence>
<dbReference type="EMBL" id="MZGT01000061">
    <property type="protein sequence ID" value="OPJ58719.1"/>
    <property type="molecule type" value="Genomic_DNA"/>
</dbReference>
<name>A0A1V4IFM1_9CLOT</name>
<organism evidence="2 3">
    <name type="scientific">Clostridium chromiireducens</name>
    <dbReference type="NCBI Taxonomy" id="225345"/>
    <lineage>
        <taxon>Bacteria</taxon>
        <taxon>Bacillati</taxon>
        <taxon>Bacillota</taxon>
        <taxon>Clostridia</taxon>
        <taxon>Eubacteriales</taxon>
        <taxon>Clostridiaceae</taxon>
        <taxon>Clostridium</taxon>
    </lineage>
</organism>
<dbReference type="STRING" id="225345.CLCHR_37420"/>
<dbReference type="OrthoDB" id="9799090at2"/>
<protein>
    <submittedName>
        <fullName evidence="2">Uncharacterized protein</fullName>
    </submittedName>
</protein>
<comment type="caution">
    <text evidence="2">The sequence shown here is derived from an EMBL/GenBank/DDBJ whole genome shotgun (WGS) entry which is preliminary data.</text>
</comment>
<evidence type="ECO:0000313" key="2">
    <source>
        <dbReference type="EMBL" id="OPJ58719.1"/>
    </source>
</evidence>
<feature type="transmembrane region" description="Helical" evidence="1">
    <location>
        <begin position="7"/>
        <end position="28"/>
    </location>
</feature>
<accession>A0A1V4IFM1</accession>
<dbReference type="AlphaFoldDB" id="A0A1V4IFM1"/>
<dbReference type="Proteomes" id="UP000191056">
    <property type="component" value="Unassembled WGS sequence"/>
</dbReference>
<gene>
    <name evidence="2" type="ORF">CLCHR_37420</name>
</gene>
<dbReference type="RefSeq" id="WP_079441404.1">
    <property type="nucleotide sequence ID" value="NZ_MZGT01000061.1"/>
</dbReference>
<evidence type="ECO:0000256" key="1">
    <source>
        <dbReference type="SAM" id="Phobius"/>
    </source>
</evidence>